<sequence>MRKFNPSWQHIFPWVKLVSKKMFCDVCMNNQHADKTSTFVKGSDNFHVKSLCKHVLSKGHIKCVANAKARSAPPGTNPAKKALQVLHETEFEKMYVLFRVSHSSARKEDHFQTTNENIAKVVEDSLTKVGGIPDEDLYNKVVGYSADGASVSMGCHSDVELAFKDILKKGENQLQVVNFLNNIYTFYHTSSLNRSMLRVSSVALGMKGIPTRVGSTRWIPHTYTAVQNMWSLYPALLQHFGELQVNPHSADGSAKAQGFLCLMKKVVFHKEHYNDNRYVVIFEEVVSVFSKTRHQCG</sequence>
<organism evidence="2 3">
    <name type="scientific">Paramuricea clavata</name>
    <name type="common">Red gorgonian</name>
    <name type="synonym">Violescent sea-whip</name>
    <dbReference type="NCBI Taxonomy" id="317549"/>
    <lineage>
        <taxon>Eukaryota</taxon>
        <taxon>Metazoa</taxon>
        <taxon>Cnidaria</taxon>
        <taxon>Anthozoa</taxon>
        <taxon>Octocorallia</taxon>
        <taxon>Malacalcyonacea</taxon>
        <taxon>Plexauridae</taxon>
        <taxon>Paramuricea</taxon>
    </lineage>
</organism>
<proteinExistence type="predicted"/>
<dbReference type="InterPro" id="IPR057456">
    <property type="entry name" value="Znf_C17orf113"/>
</dbReference>
<evidence type="ECO:0000259" key="1">
    <source>
        <dbReference type="Pfam" id="PF25431"/>
    </source>
</evidence>
<protein>
    <submittedName>
        <fullName evidence="2">Zinc finger 862-like</fullName>
    </submittedName>
</protein>
<feature type="domain" description="C17orf113 probable zinc finger" evidence="1">
    <location>
        <begin position="14"/>
        <end position="70"/>
    </location>
</feature>
<keyword evidence="3" id="KW-1185">Reference proteome</keyword>
<dbReference type="Proteomes" id="UP001152795">
    <property type="component" value="Unassembled WGS sequence"/>
</dbReference>
<dbReference type="AlphaFoldDB" id="A0A6S7H519"/>
<accession>A0A6S7H519</accession>
<dbReference type="Pfam" id="PF25431">
    <property type="entry name" value="zf-C17orf113"/>
    <property type="match status" value="1"/>
</dbReference>
<dbReference type="OrthoDB" id="10051404at2759"/>
<evidence type="ECO:0000313" key="2">
    <source>
        <dbReference type="EMBL" id="CAB3999784.1"/>
    </source>
</evidence>
<gene>
    <name evidence="2" type="ORF">PACLA_8A072488</name>
</gene>
<name>A0A6S7H519_PARCT</name>
<reference evidence="2" key="1">
    <citation type="submission" date="2020-04" db="EMBL/GenBank/DDBJ databases">
        <authorList>
            <person name="Alioto T."/>
            <person name="Alioto T."/>
            <person name="Gomez Garrido J."/>
        </authorList>
    </citation>
    <scope>NUCLEOTIDE SEQUENCE</scope>
    <source>
        <strain evidence="2">A484AB</strain>
    </source>
</reference>
<dbReference type="PANTHER" id="PTHR46880:SF9">
    <property type="entry name" value="ZINC FINGER PROTEIN 862"/>
    <property type="match status" value="1"/>
</dbReference>
<evidence type="ECO:0000313" key="3">
    <source>
        <dbReference type="Proteomes" id="UP001152795"/>
    </source>
</evidence>
<dbReference type="PANTHER" id="PTHR46880">
    <property type="entry name" value="RAS-ASSOCIATING DOMAIN-CONTAINING PROTEIN"/>
    <property type="match status" value="1"/>
</dbReference>
<comment type="caution">
    <text evidence="2">The sequence shown here is derived from an EMBL/GenBank/DDBJ whole genome shotgun (WGS) entry which is preliminary data.</text>
</comment>
<dbReference type="EMBL" id="CACRXK020003668">
    <property type="protein sequence ID" value="CAB3999784.1"/>
    <property type="molecule type" value="Genomic_DNA"/>
</dbReference>